<proteinExistence type="predicted"/>
<dbReference type="SUPFAM" id="SSF49785">
    <property type="entry name" value="Galactose-binding domain-like"/>
    <property type="match status" value="1"/>
</dbReference>
<dbReference type="InterPro" id="IPR010325">
    <property type="entry name" value="Rhamnogal_lyase"/>
</dbReference>
<dbReference type="eggNOG" id="ENOG502QQM5">
    <property type="taxonomic scope" value="Eukaryota"/>
</dbReference>
<dbReference type="Pfam" id="PF14683">
    <property type="entry name" value="CBM-like"/>
    <property type="match status" value="1"/>
</dbReference>
<accession>V4SVJ2</accession>
<dbReference type="InterPro" id="IPR051850">
    <property type="entry name" value="Polysacch_Lyase_4"/>
</dbReference>
<dbReference type="Pfam" id="PF06045">
    <property type="entry name" value="Rhamnogal_lyase"/>
    <property type="match status" value="1"/>
</dbReference>
<dbReference type="InterPro" id="IPR008979">
    <property type="entry name" value="Galactose-bd-like_sf"/>
</dbReference>
<dbReference type="Proteomes" id="UP000030687">
    <property type="component" value="Unassembled WGS sequence"/>
</dbReference>
<evidence type="ECO:0000313" key="2">
    <source>
        <dbReference type="EMBL" id="ESR41156.1"/>
    </source>
</evidence>
<dbReference type="InParanoid" id="V4SVJ2"/>
<dbReference type="EMBL" id="KI536925">
    <property type="protein sequence ID" value="ESR41156.1"/>
    <property type="molecule type" value="Genomic_DNA"/>
</dbReference>
<gene>
    <name evidence="2" type="ORF">CICLE_v10027111mg</name>
</gene>
<feature type="domain" description="Rhamnogalacturonan lyase" evidence="1">
    <location>
        <begin position="235"/>
        <end position="308"/>
    </location>
</feature>
<reference evidence="2 3" key="1">
    <citation type="submission" date="2013-10" db="EMBL/GenBank/DDBJ databases">
        <authorList>
            <consortium name="International Citrus Genome Consortium"/>
            <person name="Jenkins J."/>
            <person name="Schmutz J."/>
            <person name="Prochnik S."/>
            <person name="Rokhsar D."/>
            <person name="Gmitter F."/>
            <person name="Ollitrault P."/>
            <person name="Machado M."/>
            <person name="Talon M."/>
            <person name="Wincker P."/>
            <person name="Jaillon O."/>
            <person name="Morgante M."/>
        </authorList>
    </citation>
    <scope>NUCLEOTIDE SEQUENCE</scope>
    <source>
        <strain evidence="3">cv. Clemenules</strain>
    </source>
</reference>
<keyword evidence="3" id="KW-1185">Reference proteome</keyword>
<dbReference type="OMA" id="HPFSLWQ"/>
<dbReference type="PANTHER" id="PTHR32018">
    <property type="entry name" value="RHAMNOGALACTURONATE LYASE FAMILY PROTEIN"/>
    <property type="match status" value="1"/>
</dbReference>
<evidence type="ECO:0000259" key="1">
    <source>
        <dbReference type="Pfam" id="PF14683"/>
    </source>
</evidence>
<sequence length="373" mass="42539">MAVQDHKPKLMPLNGDRIKGQTLDYREPVLLTNPTNKDINCHVLVDYRYLYSSEHEDSRVHGWISQNLPVGFWMIAPSDEFRARGPIKQELTSNVGPTVLSKFSSTHYSGREIDTYYGKGEPWKKVLGPAFVYLNSVSSPENPRALWEDAKQQMLKEVESWPYDFSRSKDFPNPIKDEAKPLWAKSTFVGSVAPGDAGSWQRETRGYQFRTQTGENGHFMNLGTIVYEPPRNGPTLWGIGVPHRLAAEFFVPDPYAKFKNPLFTGSSDKYRQDGLRERYADFYSNDDLKYTIGVSNYTQDWFFAHVTIKRRRLFSTGTIGRDNAIARHGFMGCTDFTASICQAICFTEEKNNICISQSRSNGPFQGVMLLYSL</sequence>
<dbReference type="AlphaFoldDB" id="V4SVJ2"/>
<dbReference type="InterPro" id="IPR029411">
    <property type="entry name" value="RG-lyase_III"/>
</dbReference>
<evidence type="ECO:0000313" key="3">
    <source>
        <dbReference type="Proteomes" id="UP000030687"/>
    </source>
</evidence>
<dbReference type="Gramene" id="ESR41156">
    <property type="protein sequence ID" value="ESR41156"/>
    <property type="gene ID" value="CICLE_v10027111mg"/>
</dbReference>
<dbReference type="KEGG" id="cic:CICLE_v10027111mg"/>
<name>V4SVJ2_CITCL</name>
<dbReference type="PANTHER" id="PTHR32018:SF17">
    <property type="entry name" value="RHAMNOGALACTURONAN ENDOLYASE"/>
    <property type="match status" value="1"/>
</dbReference>
<dbReference type="STRING" id="85681.V4SVJ2"/>
<organism evidence="2 3">
    <name type="scientific">Citrus clementina</name>
    <name type="common">Clementine</name>
    <name type="synonym">Citrus deliciosa x Citrus sinensis</name>
    <dbReference type="NCBI Taxonomy" id="85681"/>
    <lineage>
        <taxon>Eukaryota</taxon>
        <taxon>Viridiplantae</taxon>
        <taxon>Streptophyta</taxon>
        <taxon>Embryophyta</taxon>
        <taxon>Tracheophyta</taxon>
        <taxon>Spermatophyta</taxon>
        <taxon>Magnoliopsida</taxon>
        <taxon>eudicotyledons</taxon>
        <taxon>Gunneridae</taxon>
        <taxon>Pentapetalae</taxon>
        <taxon>rosids</taxon>
        <taxon>malvids</taxon>
        <taxon>Sapindales</taxon>
        <taxon>Rutaceae</taxon>
        <taxon>Aurantioideae</taxon>
        <taxon>Citrus</taxon>
    </lineage>
</organism>
<protein>
    <recommendedName>
        <fullName evidence="1">Rhamnogalacturonan lyase domain-containing protein</fullName>
    </recommendedName>
</protein>